<dbReference type="AlphaFoldDB" id="A0A845AGL5"/>
<reference evidence="5 6" key="1">
    <citation type="submission" date="2019-12" db="EMBL/GenBank/DDBJ databases">
        <title>Genomic-based taxomic classification of the family Erythrobacteraceae.</title>
        <authorList>
            <person name="Xu L."/>
        </authorList>
    </citation>
    <scope>NUCLEOTIDE SEQUENCE [LARGE SCALE GENOMIC DNA]</scope>
    <source>
        <strain evidence="5 6">KEMB 9005-328</strain>
    </source>
</reference>
<evidence type="ECO:0000256" key="2">
    <source>
        <dbReference type="ARBA" id="ARBA00023125"/>
    </source>
</evidence>
<accession>A0A845AGL5</accession>
<dbReference type="SUPFAM" id="SSF46785">
    <property type="entry name" value="Winged helix' DNA-binding domain"/>
    <property type="match status" value="1"/>
</dbReference>
<gene>
    <name evidence="5" type="ORF">GRI58_13085</name>
</gene>
<evidence type="ECO:0000256" key="3">
    <source>
        <dbReference type="ARBA" id="ARBA00023163"/>
    </source>
</evidence>
<evidence type="ECO:0000259" key="4">
    <source>
        <dbReference type="PROSITE" id="PS51118"/>
    </source>
</evidence>
<feature type="domain" description="HTH hxlR-type" evidence="4">
    <location>
        <begin position="17"/>
        <end position="112"/>
    </location>
</feature>
<dbReference type="EMBL" id="WTYA01000011">
    <property type="protein sequence ID" value="MXP29742.1"/>
    <property type="molecule type" value="Genomic_DNA"/>
</dbReference>
<keyword evidence="6" id="KW-1185">Reference proteome</keyword>
<sequence length="112" mass="12921">MDTETLTKPVAAGRSDCPAERTLEFLSGKWRPMVIYWLMDGALRFNELQRRLGPITHRTLSKTLKEMEGAGLVMRKDYGEIPPRVEYSLTEKGRSLQPVLQAMEEWSRTHLD</sequence>
<keyword evidence="3" id="KW-0804">Transcription</keyword>
<protein>
    <submittedName>
        <fullName evidence="5">Transcriptional regulator</fullName>
    </submittedName>
</protein>
<dbReference type="InterPro" id="IPR036390">
    <property type="entry name" value="WH_DNA-bd_sf"/>
</dbReference>
<keyword evidence="2" id="KW-0238">DNA-binding</keyword>
<dbReference type="RefSeq" id="WP_160754048.1">
    <property type="nucleotide sequence ID" value="NZ_WTYA01000011.1"/>
</dbReference>
<dbReference type="GO" id="GO:0003677">
    <property type="term" value="F:DNA binding"/>
    <property type="evidence" value="ECO:0007669"/>
    <property type="project" value="UniProtKB-KW"/>
</dbReference>
<dbReference type="Gene3D" id="1.10.10.10">
    <property type="entry name" value="Winged helix-like DNA-binding domain superfamily/Winged helix DNA-binding domain"/>
    <property type="match status" value="1"/>
</dbReference>
<dbReference type="GO" id="GO:0006355">
    <property type="term" value="P:regulation of DNA-templated transcription"/>
    <property type="evidence" value="ECO:0007669"/>
    <property type="project" value="UniProtKB-ARBA"/>
</dbReference>
<dbReference type="PANTHER" id="PTHR33204:SF29">
    <property type="entry name" value="TRANSCRIPTIONAL REGULATOR"/>
    <property type="match status" value="1"/>
</dbReference>
<dbReference type="PANTHER" id="PTHR33204">
    <property type="entry name" value="TRANSCRIPTIONAL REGULATOR, MARR FAMILY"/>
    <property type="match status" value="1"/>
</dbReference>
<dbReference type="Proteomes" id="UP000439780">
    <property type="component" value="Unassembled WGS sequence"/>
</dbReference>
<organism evidence="5 6">
    <name type="scientific">Qipengyuania algicida</name>
    <dbReference type="NCBI Taxonomy" id="1836209"/>
    <lineage>
        <taxon>Bacteria</taxon>
        <taxon>Pseudomonadati</taxon>
        <taxon>Pseudomonadota</taxon>
        <taxon>Alphaproteobacteria</taxon>
        <taxon>Sphingomonadales</taxon>
        <taxon>Erythrobacteraceae</taxon>
        <taxon>Qipengyuania</taxon>
    </lineage>
</organism>
<dbReference type="OrthoDB" id="9800350at2"/>
<evidence type="ECO:0000313" key="5">
    <source>
        <dbReference type="EMBL" id="MXP29742.1"/>
    </source>
</evidence>
<evidence type="ECO:0000313" key="6">
    <source>
        <dbReference type="Proteomes" id="UP000439780"/>
    </source>
</evidence>
<evidence type="ECO:0000256" key="1">
    <source>
        <dbReference type="ARBA" id="ARBA00023015"/>
    </source>
</evidence>
<dbReference type="CDD" id="cd00090">
    <property type="entry name" value="HTH_ARSR"/>
    <property type="match status" value="1"/>
</dbReference>
<proteinExistence type="predicted"/>
<dbReference type="InterPro" id="IPR002577">
    <property type="entry name" value="HTH_HxlR"/>
</dbReference>
<dbReference type="Pfam" id="PF01638">
    <property type="entry name" value="HxlR"/>
    <property type="match status" value="1"/>
</dbReference>
<dbReference type="InterPro" id="IPR011991">
    <property type="entry name" value="ArsR-like_HTH"/>
</dbReference>
<name>A0A845AGL5_9SPHN</name>
<keyword evidence="1" id="KW-0805">Transcription regulation</keyword>
<comment type="caution">
    <text evidence="5">The sequence shown here is derived from an EMBL/GenBank/DDBJ whole genome shotgun (WGS) entry which is preliminary data.</text>
</comment>
<dbReference type="PROSITE" id="PS51118">
    <property type="entry name" value="HTH_HXLR"/>
    <property type="match status" value="1"/>
</dbReference>
<dbReference type="InterPro" id="IPR036388">
    <property type="entry name" value="WH-like_DNA-bd_sf"/>
</dbReference>